<reference evidence="3 4" key="1">
    <citation type="submission" date="2014-09" db="EMBL/GenBank/DDBJ databases">
        <title>Genome sequencing of Methyloceanibacter caenitepidi Gela4.</title>
        <authorList>
            <person name="Takeuchi M."/>
            <person name="Susumu S."/>
            <person name="Kamagata Y."/>
            <person name="Oshima K."/>
            <person name="Hattori M."/>
            <person name="Iwasaki W."/>
        </authorList>
    </citation>
    <scope>NUCLEOTIDE SEQUENCE [LARGE SCALE GENOMIC DNA]</scope>
    <source>
        <strain evidence="3 4">Gela4</strain>
    </source>
</reference>
<dbReference type="InterPro" id="IPR037523">
    <property type="entry name" value="VOC_core"/>
</dbReference>
<sequence length="305" mass="32522">MPVTQLVRVDITVADLDRAVGFFRDGLGMETGPVQSSQDARWNALLGLETSTCMRTADICFDRETVRLAAFDPPGSPYPTPRASNDPWFEHVALVAGDIHAVWSRLEKTTPETVTAGAPVVLPPNTGSVTAFKFRDAEGHPLELLSFPAGIGDPRWQKGGAGIRGFDHTAIVVTDLDRSLAVYTELLGMRIGGRSLNQGAGQDLLDGLPGCLVDVVALQPQDQPTPHVELLHYREPPGHAPLPPPRANDLASARQVHRVEGLEALVERLKSAGTAFVSDGAVSLADGAMGAAVRDPDGHMIVLLD</sequence>
<dbReference type="Pfam" id="PF00903">
    <property type="entry name" value="Glyoxalase"/>
    <property type="match status" value="2"/>
</dbReference>
<organism evidence="3 4">
    <name type="scientific">Methyloceanibacter caenitepidi</name>
    <dbReference type="NCBI Taxonomy" id="1384459"/>
    <lineage>
        <taxon>Bacteria</taxon>
        <taxon>Pseudomonadati</taxon>
        <taxon>Pseudomonadota</taxon>
        <taxon>Alphaproteobacteria</taxon>
        <taxon>Hyphomicrobiales</taxon>
        <taxon>Hyphomicrobiaceae</taxon>
        <taxon>Methyloceanibacter</taxon>
    </lineage>
</organism>
<dbReference type="Gene3D" id="3.10.180.10">
    <property type="entry name" value="2,3-Dihydroxybiphenyl 1,2-Dioxygenase, domain 1"/>
    <property type="match status" value="2"/>
</dbReference>
<dbReference type="InterPro" id="IPR029068">
    <property type="entry name" value="Glyas_Bleomycin-R_OHBP_Dase"/>
</dbReference>
<dbReference type="HOGENOM" id="CLU_062606_0_0_5"/>
<dbReference type="SUPFAM" id="SSF54593">
    <property type="entry name" value="Glyoxalase/Bleomycin resistance protein/Dihydroxybiphenyl dioxygenase"/>
    <property type="match status" value="2"/>
</dbReference>
<dbReference type="InterPro" id="IPR004360">
    <property type="entry name" value="Glyas_Fos-R_dOase_dom"/>
</dbReference>
<dbReference type="KEGG" id="mcg:GL4_3077"/>
<dbReference type="AlphaFoldDB" id="A0A0A8K912"/>
<dbReference type="GO" id="GO:0046491">
    <property type="term" value="P:L-methylmalonyl-CoA metabolic process"/>
    <property type="evidence" value="ECO:0007669"/>
    <property type="project" value="TreeGrafter"/>
</dbReference>
<dbReference type="PANTHER" id="PTHR43048">
    <property type="entry name" value="METHYLMALONYL-COA EPIMERASE"/>
    <property type="match status" value="1"/>
</dbReference>
<dbReference type="Proteomes" id="UP000031643">
    <property type="component" value="Chromosome"/>
</dbReference>
<dbReference type="PANTHER" id="PTHR43048:SF3">
    <property type="entry name" value="METHYLMALONYL-COA EPIMERASE, MITOCHONDRIAL"/>
    <property type="match status" value="1"/>
</dbReference>
<evidence type="ECO:0000313" key="4">
    <source>
        <dbReference type="Proteomes" id="UP000031643"/>
    </source>
</evidence>
<evidence type="ECO:0000259" key="2">
    <source>
        <dbReference type="PROSITE" id="PS51819"/>
    </source>
</evidence>
<feature type="domain" description="VOC" evidence="2">
    <location>
        <begin position="165"/>
        <end position="305"/>
    </location>
</feature>
<dbReference type="STRING" id="1384459.GL4_3077"/>
<dbReference type="GO" id="GO:0046872">
    <property type="term" value="F:metal ion binding"/>
    <property type="evidence" value="ECO:0007669"/>
    <property type="project" value="UniProtKB-KW"/>
</dbReference>
<accession>A0A0A8K912</accession>
<name>A0A0A8K912_9HYPH</name>
<dbReference type="InterPro" id="IPR051785">
    <property type="entry name" value="MMCE/EMCE_epimerase"/>
</dbReference>
<feature type="domain" description="VOC" evidence="2">
    <location>
        <begin position="5"/>
        <end position="147"/>
    </location>
</feature>
<evidence type="ECO:0000313" key="3">
    <source>
        <dbReference type="EMBL" id="BAQ18509.1"/>
    </source>
</evidence>
<dbReference type="RefSeq" id="WP_045368680.1">
    <property type="nucleotide sequence ID" value="NZ_AP014648.1"/>
</dbReference>
<dbReference type="GO" id="GO:0004493">
    <property type="term" value="F:methylmalonyl-CoA epimerase activity"/>
    <property type="evidence" value="ECO:0007669"/>
    <property type="project" value="TreeGrafter"/>
</dbReference>
<dbReference type="OrthoDB" id="4725692at2"/>
<keyword evidence="1" id="KW-0479">Metal-binding</keyword>
<dbReference type="PROSITE" id="PS51819">
    <property type="entry name" value="VOC"/>
    <property type="match status" value="2"/>
</dbReference>
<proteinExistence type="predicted"/>
<dbReference type="EMBL" id="AP014648">
    <property type="protein sequence ID" value="BAQ18509.1"/>
    <property type="molecule type" value="Genomic_DNA"/>
</dbReference>
<evidence type="ECO:0000256" key="1">
    <source>
        <dbReference type="ARBA" id="ARBA00022723"/>
    </source>
</evidence>
<keyword evidence="4" id="KW-1185">Reference proteome</keyword>
<protein>
    <recommendedName>
        <fullName evidence="2">VOC domain-containing protein</fullName>
    </recommendedName>
</protein>
<gene>
    <name evidence="3" type="ORF">GL4_3077</name>
</gene>